<dbReference type="SUPFAM" id="SSF57701">
    <property type="entry name" value="Zn2/Cys6 DNA-binding domain"/>
    <property type="match status" value="1"/>
</dbReference>
<dbReference type="GO" id="GO:0005634">
    <property type="term" value="C:nucleus"/>
    <property type="evidence" value="ECO:0007669"/>
    <property type="project" value="TreeGrafter"/>
</dbReference>
<keyword evidence="3" id="KW-0804">Transcription</keyword>
<dbReference type="InParanoid" id="A0A2T3A8H6"/>
<dbReference type="AlphaFoldDB" id="A0A2T3A8H6"/>
<keyword evidence="5" id="KW-0175">Coiled coil</keyword>
<keyword evidence="4" id="KW-0539">Nucleus</keyword>
<evidence type="ECO:0000259" key="7">
    <source>
        <dbReference type="PROSITE" id="PS50048"/>
    </source>
</evidence>
<evidence type="ECO:0000256" key="3">
    <source>
        <dbReference type="ARBA" id="ARBA00023163"/>
    </source>
</evidence>
<dbReference type="GO" id="GO:0000978">
    <property type="term" value="F:RNA polymerase II cis-regulatory region sequence-specific DNA binding"/>
    <property type="evidence" value="ECO:0007669"/>
    <property type="project" value="TreeGrafter"/>
</dbReference>
<evidence type="ECO:0000256" key="6">
    <source>
        <dbReference type="SAM" id="MobiDB-lite"/>
    </source>
</evidence>
<accession>A0A2T3A8H6</accession>
<name>A0A2T3A8H6_9PEZI</name>
<dbReference type="InterPro" id="IPR051127">
    <property type="entry name" value="Fungal_SecMet_Regulators"/>
</dbReference>
<gene>
    <name evidence="8" type="ORF">BD289DRAFT_474202</name>
</gene>
<dbReference type="InterPro" id="IPR036864">
    <property type="entry name" value="Zn2-C6_fun-type_DNA-bd_sf"/>
</dbReference>
<evidence type="ECO:0000256" key="5">
    <source>
        <dbReference type="SAM" id="Coils"/>
    </source>
</evidence>
<feature type="compositionally biased region" description="Basic and acidic residues" evidence="6">
    <location>
        <begin position="1"/>
        <end position="10"/>
    </location>
</feature>
<dbReference type="PROSITE" id="PS00463">
    <property type="entry name" value="ZN2_CY6_FUNGAL_1"/>
    <property type="match status" value="1"/>
</dbReference>
<dbReference type="PROSITE" id="PS50048">
    <property type="entry name" value="ZN2_CY6_FUNGAL_2"/>
    <property type="match status" value="1"/>
</dbReference>
<keyword evidence="1" id="KW-0805">Transcription regulation</keyword>
<organism evidence="8 9">
    <name type="scientific">Coniella lustricola</name>
    <dbReference type="NCBI Taxonomy" id="2025994"/>
    <lineage>
        <taxon>Eukaryota</taxon>
        <taxon>Fungi</taxon>
        <taxon>Dikarya</taxon>
        <taxon>Ascomycota</taxon>
        <taxon>Pezizomycotina</taxon>
        <taxon>Sordariomycetes</taxon>
        <taxon>Sordariomycetidae</taxon>
        <taxon>Diaporthales</taxon>
        <taxon>Schizoparmaceae</taxon>
        <taxon>Coniella</taxon>
    </lineage>
</organism>
<dbReference type="GO" id="GO:0008270">
    <property type="term" value="F:zinc ion binding"/>
    <property type="evidence" value="ECO:0007669"/>
    <property type="project" value="InterPro"/>
</dbReference>
<feature type="region of interest" description="Disordered" evidence="6">
    <location>
        <begin position="184"/>
        <end position="216"/>
    </location>
</feature>
<evidence type="ECO:0000256" key="1">
    <source>
        <dbReference type="ARBA" id="ARBA00023015"/>
    </source>
</evidence>
<reference evidence="8 9" key="1">
    <citation type="journal article" date="2018" name="Mycol. Prog.">
        <title>Coniella lustricola, a new species from submerged detritus.</title>
        <authorList>
            <person name="Raudabaugh D.B."/>
            <person name="Iturriaga T."/>
            <person name="Carver A."/>
            <person name="Mondo S."/>
            <person name="Pangilinan J."/>
            <person name="Lipzen A."/>
            <person name="He G."/>
            <person name="Amirebrahimi M."/>
            <person name="Grigoriev I.V."/>
            <person name="Miller A.N."/>
        </authorList>
    </citation>
    <scope>NUCLEOTIDE SEQUENCE [LARGE SCALE GENOMIC DNA]</scope>
    <source>
        <strain evidence="8 9">B22-T-1</strain>
    </source>
</reference>
<feature type="region of interest" description="Disordered" evidence="6">
    <location>
        <begin position="1"/>
        <end position="50"/>
    </location>
</feature>
<dbReference type="GO" id="GO:0000435">
    <property type="term" value="P:positive regulation of transcription from RNA polymerase II promoter by galactose"/>
    <property type="evidence" value="ECO:0007669"/>
    <property type="project" value="TreeGrafter"/>
</dbReference>
<dbReference type="CDD" id="cd00067">
    <property type="entry name" value="GAL4"/>
    <property type="match status" value="1"/>
</dbReference>
<protein>
    <recommendedName>
        <fullName evidence="7">Zn(2)-C6 fungal-type domain-containing protein</fullName>
    </recommendedName>
</protein>
<dbReference type="SMART" id="SM00066">
    <property type="entry name" value="GAL4"/>
    <property type="match status" value="1"/>
</dbReference>
<dbReference type="OrthoDB" id="10261408at2759"/>
<sequence>MQKMHSEAAGKKGFVPILPARRDASTEPSSSDQANPGKGSPQLPLKRPRKTAGGRFACDACRARKTACNGELPCPACVKRKLKCSFTTRQETGLSHKERVELEELRKDNDQLRKRLATDTTTIENLDTITTAPEDEALAFFHQLRTTGRAKSSAMITAKDIPLPDKESLEFELMMRHPVPYPIPPLQSSMGVPVPEPRTRPKRPSVNVDDEAASTGSVAPSLCFRVF</sequence>
<dbReference type="PANTHER" id="PTHR47424:SF3">
    <property type="entry name" value="REGULATORY PROTEIN GAL4"/>
    <property type="match status" value="1"/>
</dbReference>
<evidence type="ECO:0000256" key="4">
    <source>
        <dbReference type="ARBA" id="ARBA00023242"/>
    </source>
</evidence>
<dbReference type="PANTHER" id="PTHR47424">
    <property type="entry name" value="REGULATORY PROTEIN GAL4"/>
    <property type="match status" value="1"/>
</dbReference>
<dbReference type="Pfam" id="PF00172">
    <property type="entry name" value="Zn_clus"/>
    <property type="match status" value="1"/>
</dbReference>
<evidence type="ECO:0000313" key="9">
    <source>
        <dbReference type="Proteomes" id="UP000241462"/>
    </source>
</evidence>
<dbReference type="EMBL" id="KZ678439">
    <property type="protein sequence ID" value="PSR85705.1"/>
    <property type="molecule type" value="Genomic_DNA"/>
</dbReference>
<proteinExistence type="predicted"/>
<dbReference type="Proteomes" id="UP000241462">
    <property type="component" value="Unassembled WGS sequence"/>
</dbReference>
<feature type="coiled-coil region" evidence="5">
    <location>
        <begin position="95"/>
        <end position="122"/>
    </location>
</feature>
<feature type="domain" description="Zn(2)-C6 fungal-type" evidence="7">
    <location>
        <begin position="57"/>
        <end position="86"/>
    </location>
</feature>
<keyword evidence="2" id="KW-0238">DNA-binding</keyword>
<evidence type="ECO:0000313" key="8">
    <source>
        <dbReference type="EMBL" id="PSR85705.1"/>
    </source>
</evidence>
<dbReference type="InterPro" id="IPR001138">
    <property type="entry name" value="Zn2Cys6_DnaBD"/>
</dbReference>
<evidence type="ECO:0000256" key="2">
    <source>
        <dbReference type="ARBA" id="ARBA00023125"/>
    </source>
</evidence>
<dbReference type="Gene3D" id="4.10.240.10">
    <property type="entry name" value="Zn(2)-C6 fungal-type DNA-binding domain"/>
    <property type="match status" value="1"/>
</dbReference>
<dbReference type="GO" id="GO:0000981">
    <property type="term" value="F:DNA-binding transcription factor activity, RNA polymerase II-specific"/>
    <property type="evidence" value="ECO:0007669"/>
    <property type="project" value="InterPro"/>
</dbReference>
<keyword evidence="9" id="KW-1185">Reference proteome</keyword>